<name>A0ACB5UC27_AMBMO</name>
<dbReference type="EMBL" id="BSXS01015449">
    <property type="protein sequence ID" value="GMF06747.1"/>
    <property type="molecule type" value="Genomic_DNA"/>
</dbReference>
<protein>
    <submittedName>
        <fullName evidence="1">Unnamed protein product</fullName>
    </submittedName>
</protein>
<evidence type="ECO:0000313" key="2">
    <source>
        <dbReference type="Proteomes" id="UP001165064"/>
    </source>
</evidence>
<accession>A0ACB5UC27</accession>
<reference evidence="1" key="1">
    <citation type="submission" date="2023-04" db="EMBL/GenBank/DDBJ databases">
        <title>Ambrosiozyma monospora NBRC 10751.</title>
        <authorList>
            <person name="Ichikawa N."/>
            <person name="Sato H."/>
            <person name="Tonouchi N."/>
        </authorList>
    </citation>
    <scope>NUCLEOTIDE SEQUENCE</scope>
    <source>
        <strain evidence="1">NBRC 10751</strain>
    </source>
</reference>
<comment type="caution">
    <text evidence="1">The sequence shown here is derived from an EMBL/GenBank/DDBJ whole genome shotgun (WGS) entry which is preliminary data.</text>
</comment>
<proteinExistence type="predicted"/>
<gene>
    <name evidence="1" type="ORF">Amon02_001277400</name>
</gene>
<sequence length="149" mass="17041">MQKKNIYQSNPLEEENGNQKVTKSNIDFDNVYNTTSATLTRGAFSKKELGELSVTLSTNKRNYIKSGVSMKLQYPSETTYFTSSETVPGSDSKIESGYSYDVLKYEDFKSNVSKLSHDNQQQKVTRSTSRKSYICFHVCFSLWFQSKCN</sequence>
<organism evidence="1 2">
    <name type="scientific">Ambrosiozyma monospora</name>
    <name type="common">Yeast</name>
    <name type="synonym">Endomycopsis monosporus</name>
    <dbReference type="NCBI Taxonomy" id="43982"/>
    <lineage>
        <taxon>Eukaryota</taxon>
        <taxon>Fungi</taxon>
        <taxon>Dikarya</taxon>
        <taxon>Ascomycota</taxon>
        <taxon>Saccharomycotina</taxon>
        <taxon>Pichiomycetes</taxon>
        <taxon>Pichiales</taxon>
        <taxon>Pichiaceae</taxon>
        <taxon>Ambrosiozyma</taxon>
    </lineage>
</organism>
<keyword evidence="2" id="KW-1185">Reference proteome</keyword>
<dbReference type="Proteomes" id="UP001165064">
    <property type="component" value="Unassembled WGS sequence"/>
</dbReference>
<evidence type="ECO:0000313" key="1">
    <source>
        <dbReference type="EMBL" id="GMF06747.1"/>
    </source>
</evidence>